<evidence type="ECO:0000313" key="5">
    <source>
        <dbReference type="EMBL" id="GJJ76087.1"/>
    </source>
</evidence>
<dbReference type="InterPro" id="IPR000504">
    <property type="entry name" value="RRM_dom"/>
</dbReference>
<dbReference type="InterPro" id="IPR034268">
    <property type="entry name" value="RBM25_RRM"/>
</dbReference>
<feature type="compositionally biased region" description="Low complexity" evidence="2">
    <location>
        <begin position="1"/>
        <end position="17"/>
    </location>
</feature>
<feature type="domain" description="PWI" evidence="4">
    <location>
        <begin position="760"/>
        <end position="856"/>
    </location>
</feature>
<dbReference type="InterPro" id="IPR012677">
    <property type="entry name" value="Nucleotide-bd_a/b_plait_sf"/>
</dbReference>
<evidence type="ECO:0000256" key="2">
    <source>
        <dbReference type="SAM" id="MobiDB-lite"/>
    </source>
</evidence>
<proteinExistence type="predicted"/>
<dbReference type="PANTHER" id="PTHR18806">
    <property type="entry name" value="RBM25 PROTEIN"/>
    <property type="match status" value="1"/>
</dbReference>
<dbReference type="GO" id="GO:0005681">
    <property type="term" value="C:spliceosomal complex"/>
    <property type="evidence" value="ECO:0007669"/>
    <property type="project" value="TreeGrafter"/>
</dbReference>
<feature type="domain" description="RRM" evidence="3">
    <location>
        <begin position="181"/>
        <end position="262"/>
    </location>
</feature>
<dbReference type="Gene3D" id="3.30.70.330">
    <property type="match status" value="1"/>
</dbReference>
<feature type="compositionally biased region" description="Pro residues" evidence="2">
    <location>
        <begin position="18"/>
        <end position="82"/>
    </location>
</feature>
<feature type="region of interest" description="Disordered" evidence="2">
    <location>
        <begin position="1"/>
        <end position="163"/>
    </location>
</feature>
<gene>
    <name evidence="5" type="ORF">EMPS_08446</name>
</gene>
<dbReference type="SMART" id="SM00311">
    <property type="entry name" value="PWI"/>
    <property type="match status" value="1"/>
</dbReference>
<accession>A0A9P3LZF8</accession>
<feature type="compositionally biased region" description="Basic and acidic residues" evidence="2">
    <location>
        <begin position="389"/>
        <end position="403"/>
    </location>
</feature>
<feature type="compositionally biased region" description="Polar residues" evidence="2">
    <location>
        <begin position="623"/>
        <end position="648"/>
    </location>
</feature>
<feature type="compositionally biased region" description="Low complexity" evidence="2">
    <location>
        <begin position="456"/>
        <end position="485"/>
    </location>
</feature>
<dbReference type="Pfam" id="PF01480">
    <property type="entry name" value="PWI"/>
    <property type="match status" value="1"/>
</dbReference>
<dbReference type="Proteomes" id="UP000827284">
    <property type="component" value="Unassembled WGS sequence"/>
</dbReference>
<dbReference type="InterPro" id="IPR002483">
    <property type="entry name" value="PWI_dom"/>
</dbReference>
<dbReference type="AlphaFoldDB" id="A0A9P3LZF8"/>
<dbReference type="PROSITE" id="PS50102">
    <property type="entry name" value="RRM"/>
    <property type="match status" value="1"/>
</dbReference>
<dbReference type="EMBL" id="BQFW01000012">
    <property type="protein sequence ID" value="GJJ76087.1"/>
    <property type="molecule type" value="Genomic_DNA"/>
</dbReference>
<dbReference type="OrthoDB" id="6275295at2759"/>
<feature type="compositionally biased region" description="Pro residues" evidence="2">
    <location>
        <begin position="109"/>
        <end position="129"/>
    </location>
</feature>
<dbReference type="Gene3D" id="1.20.1390.10">
    <property type="entry name" value="PWI domain"/>
    <property type="match status" value="1"/>
</dbReference>
<organism evidence="5 6">
    <name type="scientific">Entomortierella parvispora</name>
    <dbReference type="NCBI Taxonomy" id="205924"/>
    <lineage>
        <taxon>Eukaryota</taxon>
        <taxon>Fungi</taxon>
        <taxon>Fungi incertae sedis</taxon>
        <taxon>Mucoromycota</taxon>
        <taxon>Mortierellomycotina</taxon>
        <taxon>Mortierellomycetes</taxon>
        <taxon>Mortierellales</taxon>
        <taxon>Mortierellaceae</taxon>
        <taxon>Entomortierella</taxon>
    </lineage>
</organism>
<dbReference type="GO" id="GO:0003729">
    <property type="term" value="F:mRNA binding"/>
    <property type="evidence" value="ECO:0007669"/>
    <property type="project" value="TreeGrafter"/>
</dbReference>
<comment type="caution">
    <text evidence="5">The sequence shown here is derived from an EMBL/GenBank/DDBJ whole genome shotgun (WGS) entry which is preliminary data.</text>
</comment>
<dbReference type="SUPFAM" id="SSF54928">
    <property type="entry name" value="RNA-binding domain, RBD"/>
    <property type="match status" value="1"/>
</dbReference>
<dbReference type="InterPro" id="IPR052768">
    <property type="entry name" value="RBM25"/>
</dbReference>
<reference evidence="5" key="1">
    <citation type="submission" date="2021-11" db="EMBL/GenBank/DDBJ databases">
        <authorList>
            <person name="Herlambang A."/>
            <person name="Guo Y."/>
            <person name="Takashima Y."/>
            <person name="Nishizawa T."/>
        </authorList>
    </citation>
    <scope>NUCLEOTIDE SEQUENCE</scope>
    <source>
        <strain evidence="5">E1425</strain>
    </source>
</reference>
<keyword evidence="6" id="KW-1185">Reference proteome</keyword>
<feature type="region of interest" description="Disordered" evidence="2">
    <location>
        <begin position="591"/>
        <end position="660"/>
    </location>
</feature>
<dbReference type="InterPro" id="IPR035979">
    <property type="entry name" value="RBD_domain_sf"/>
</dbReference>
<name>A0A9P3LZF8_9FUNG</name>
<dbReference type="PANTHER" id="PTHR18806:SF4">
    <property type="entry name" value="RNA-BINDING PROTEIN 25"/>
    <property type="match status" value="1"/>
</dbReference>
<dbReference type="CDD" id="cd12446">
    <property type="entry name" value="RRM_RBM25"/>
    <property type="match status" value="1"/>
</dbReference>
<evidence type="ECO:0000313" key="6">
    <source>
        <dbReference type="Proteomes" id="UP000827284"/>
    </source>
</evidence>
<feature type="compositionally biased region" description="Basic and acidic residues" evidence="2">
    <location>
        <begin position="411"/>
        <end position="428"/>
    </location>
</feature>
<feature type="compositionally biased region" description="Basic and acidic residues" evidence="2">
    <location>
        <begin position="327"/>
        <end position="338"/>
    </location>
</feature>
<feature type="compositionally biased region" description="Low complexity" evidence="2">
    <location>
        <begin position="608"/>
        <end position="618"/>
    </location>
</feature>
<feature type="compositionally biased region" description="Low complexity" evidence="2">
    <location>
        <begin position="83"/>
        <end position="108"/>
    </location>
</feature>
<evidence type="ECO:0000259" key="3">
    <source>
        <dbReference type="PROSITE" id="PS50102"/>
    </source>
</evidence>
<feature type="region of interest" description="Disordered" evidence="2">
    <location>
        <begin position="321"/>
        <end position="371"/>
    </location>
</feature>
<reference evidence="5" key="2">
    <citation type="journal article" date="2022" name="Microbiol. Resour. Announc.">
        <title>Whole-Genome Sequence of Entomortierella parvispora E1425, a Mucoromycotan Fungus Associated with Burkholderiaceae-Related Endosymbiotic Bacteria.</title>
        <authorList>
            <person name="Herlambang A."/>
            <person name="Guo Y."/>
            <person name="Takashima Y."/>
            <person name="Narisawa K."/>
            <person name="Ohta H."/>
            <person name="Nishizawa T."/>
        </authorList>
    </citation>
    <scope>NUCLEOTIDE SEQUENCE</scope>
    <source>
        <strain evidence="5">E1425</strain>
    </source>
</reference>
<feature type="region of interest" description="Disordered" evidence="2">
    <location>
        <begin position="389"/>
        <end position="536"/>
    </location>
</feature>
<dbReference type="PROSITE" id="PS51025">
    <property type="entry name" value="PWI"/>
    <property type="match status" value="1"/>
</dbReference>
<sequence length="856" mass="94839">MDPYRQQYPPYQGQPPQQQGPPPHLRHGAPPPGHYGPPPPHMAGHPPPHMPMYPGGPPPGPAQPPYQQYPPHMPYPGAPLPQPHHQQPYPMQHHQQPPYGGMPPQHQRMPPPRAGPPGYGPPGGPPGGLMPPGAMGSAPPPLSIGGPAGYVPTPPPSAQGLKPAAAPGATVVGGALPDKMNTLFIGSIAPGINNVVMEKLLKTTGELVRWKRVQDPTTQQWKAFGFAEYADADSLLRTLRVLGQDGKQPKGEKPVGLELQAMDGSGIVKALLVKADEKTRQFLDQYDESRPSTILDSEKDKTALANAMKIIQQMKDGTLDMTTESESDAKDEKAKDDSNASSAEPNYPHSHQFKLSTSTAGDGEELPEEQKELIARELLFFRERAAIKEKEKKEEEEKAERLRNSQQHKQLQREQREREREREREKESSNAAPTVAQRMGRERAWGSGPRQVDFVASSASATAESSSSTAAAPKGSDDAAAATTTSMEVDTGMDSEEEERSRQERRDRELEQSYRERERRWEQREAERSRLYEKDRIRDEEYTAGMQAAKEAIGHRFAQWDDEVERERRHEDYYRDRSRWWTKRQAFLQKEQRYDDLDREEEKEELAQEAARQAAAGGETEKSAPSQDQDTEMTDASNGGSSTPTVDASTILPDRPTGLKLSLGTANAIASLKRGSDANGANGGSGTPNSATGSGFAVANEFEQDEDDGKEVKKRRLFIPGQSSDSPMTSTATGTMTAEEKEKMEQAAKALIQSIPSDAAGLWSWPIQWKYVFEDKESILTEKIQPFTARKVMELLGVQEDELTNYVVEHIRKKLAPQALVDELRSALDSDADVLVMKVWRMLIFETESKARKISK</sequence>
<keyword evidence="1" id="KW-0694">RNA-binding</keyword>
<feature type="compositionally biased region" description="Basic and acidic residues" evidence="2">
    <location>
        <begin position="499"/>
        <end position="536"/>
    </location>
</feature>
<evidence type="ECO:0000259" key="4">
    <source>
        <dbReference type="PROSITE" id="PS51025"/>
    </source>
</evidence>
<evidence type="ECO:0000256" key="1">
    <source>
        <dbReference type="PROSITE-ProRule" id="PRU00176"/>
    </source>
</evidence>
<protein>
    <submittedName>
        <fullName evidence="5">RNA-binding protein 25</fullName>
    </submittedName>
</protein>